<gene>
    <name evidence="2" type="ORF">FGRAMPH1_01T24189</name>
</gene>
<evidence type="ECO:0000256" key="1">
    <source>
        <dbReference type="SAM" id="MobiDB-lite"/>
    </source>
</evidence>
<dbReference type="EnsemblFungi" id="CEF85154">
    <property type="protein sequence ID" value="CEF85154"/>
    <property type="gene ID" value="FGRRES_15414"/>
</dbReference>
<organism evidence="2 4">
    <name type="scientific">Gibberella zeae (strain ATCC MYA-4620 / CBS 123657 / FGSC 9075 / NRRL 31084 / PH-1)</name>
    <name type="common">Wheat head blight fungus</name>
    <name type="synonym">Fusarium graminearum</name>
    <dbReference type="NCBI Taxonomy" id="229533"/>
    <lineage>
        <taxon>Eukaryota</taxon>
        <taxon>Fungi</taxon>
        <taxon>Dikarya</taxon>
        <taxon>Ascomycota</taxon>
        <taxon>Pezizomycotina</taxon>
        <taxon>Sordariomycetes</taxon>
        <taxon>Hypocreomycetidae</taxon>
        <taxon>Hypocreales</taxon>
        <taxon>Nectriaceae</taxon>
        <taxon>Fusarium</taxon>
    </lineage>
</organism>
<reference evidence="3 4" key="1">
    <citation type="journal article" date="2007" name="Science">
        <title>The Fusarium graminearum genome reveals a link between localized polymorphism and pathogen specialization.</title>
        <authorList>
            <person name="Cuomo C.A."/>
            <person name="Gueldener U."/>
            <person name="Xu J.-R."/>
            <person name="Trail F."/>
            <person name="Turgeon B.G."/>
            <person name="Di Pietro A."/>
            <person name="Walton J.D."/>
            <person name="Ma L.-J."/>
            <person name="Baker S.E."/>
            <person name="Rep M."/>
            <person name="Adam G."/>
            <person name="Antoniw J."/>
            <person name="Baldwin T."/>
            <person name="Calvo S.E."/>
            <person name="Chang Y.-L."/>
            <person name="DeCaprio D."/>
            <person name="Gale L.R."/>
            <person name="Gnerre S."/>
            <person name="Goswami R.S."/>
            <person name="Hammond-Kosack K."/>
            <person name="Harris L.J."/>
            <person name="Hilburn K."/>
            <person name="Kennell J.C."/>
            <person name="Kroken S."/>
            <person name="Magnuson J.K."/>
            <person name="Mannhaupt G."/>
            <person name="Mauceli E.W."/>
            <person name="Mewes H.-W."/>
            <person name="Mitterbauer R."/>
            <person name="Muehlbauer G."/>
            <person name="Muensterkoetter M."/>
            <person name="Nelson D."/>
            <person name="O'Donnell K."/>
            <person name="Ouellet T."/>
            <person name="Qi W."/>
            <person name="Quesneville H."/>
            <person name="Roncero M.I.G."/>
            <person name="Seong K.-Y."/>
            <person name="Tetko I.V."/>
            <person name="Urban M."/>
            <person name="Waalwijk C."/>
            <person name="Ward T.J."/>
            <person name="Yao J."/>
            <person name="Birren B.W."/>
            <person name="Kistler H.C."/>
        </authorList>
    </citation>
    <scope>NUCLEOTIDE SEQUENCE [LARGE SCALE GENOMIC DNA]</scope>
    <source>
        <strain evidence="4">ATCC MYA-4620 / CBS 123657 / FGSC 9075 / NRRL 31084 / PH-1</strain>
        <strain evidence="3">PH-1 / ATCC MYA-4620 / FGSC 9075 / NRRL 31084</strain>
    </source>
</reference>
<dbReference type="InParanoid" id="A0A098DUY1"/>
<reference evidence="2 4" key="3">
    <citation type="journal article" date="2015" name="BMC Genomics">
        <title>The completed genome sequence of the pathogenic ascomycete fungus Fusarium graminearum.</title>
        <authorList>
            <person name="King R."/>
            <person name="Urban M."/>
            <person name="Hammond-Kosack M.C."/>
            <person name="Hassani-Pak K."/>
            <person name="Hammond-Kosack K.E."/>
        </authorList>
    </citation>
    <scope>NUCLEOTIDE SEQUENCE [LARGE SCALE GENOMIC DNA]</scope>
    <source>
        <strain evidence="4">ATCC MYA-4620 / CBS 123657 / FGSC 9075 / NRRL 31084 / PH-1</strain>
        <strain evidence="2">PH-1</strain>
    </source>
</reference>
<dbReference type="EMBL" id="HG970335">
    <property type="protein sequence ID" value="CEF85154.1"/>
    <property type="molecule type" value="Genomic_DNA"/>
</dbReference>
<evidence type="ECO:0000313" key="4">
    <source>
        <dbReference type="Proteomes" id="UP000070720"/>
    </source>
</evidence>
<proteinExistence type="predicted"/>
<reference evidence="3 4" key="2">
    <citation type="journal article" date="2010" name="Nature">
        <title>Comparative genomics reveals mobile pathogenicity chromosomes in Fusarium.</title>
        <authorList>
            <person name="Ma L.J."/>
            <person name="van der Does H.C."/>
            <person name="Borkovich K.A."/>
            <person name="Coleman J.J."/>
            <person name="Daboussi M.J."/>
            <person name="Di Pietro A."/>
            <person name="Dufresne M."/>
            <person name="Freitag M."/>
            <person name="Grabherr M."/>
            <person name="Henrissat B."/>
            <person name="Houterman P.M."/>
            <person name="Kang S."/>
            <person name="Shim W.B."/>
            <person name="Woloshuk C."/>
            <person name="Xie X."/>
            <person name="Xu J.R."/>
            <person name="Antoniw J."/>
            <person name="Baker S.E."/>
            <person name="Bluhm B.H."/>
            <person name="Breakspear A."/>
            <person name="Brown D.W."/>
            <person name="Butchko R.A."/>
            <person name="Chapman S."/>
            <person name="Coulson R."/>
            <person name="Coutinho P.M."/>
            <person name="Danchin E.G."/>
            <person name="Diener A."/>
            <person name="Gale L.R."/>
            <person name="Gardiner D.M."/>
            <person name="Goff S."/>
            <person name="Hammond-Kosack K.E."/>
            <person name="Hilburn K."/>
            <person name="Hua-Van A."/>
            <person name="Jonkers W."/>
            <person name="Kazan K."/>
            <person name="Kodira C.D."/>
            <person name="Koehrsen M."/>
            <person name="Kumar L."/>
            <person name="Lee Y.H."/>
            <person name="Li L."/>
            <person name="Manners J.M."/>
            <person name="Miranda-Saavedra D."/>
            <person name="Mukherjee M."/>
            <person name="Park G."/>
            <person name="Park J."/>
            <person name="Park S.Y."/>
            <person name="Proctor R.H."/>
            <person name="Regev A."/>
            <person name="Ruiz-Roldan M.C."/>
            <person name="Sain D."/>
            <person name="Sakthikumar S."/>
            <person name="Sykes S."/>
            <person name="Schwartz D.C."/>
            <person name="Turgeon B.G."/>
            <person name="Wapinski I."/>
            <person name="Yoder O."/>
            <person name="Young S."/>
            <person name="Zeng Q."/>
            <person name="Zhou S."/>
            <person name="Galagan J."/>
            <person name="Cuomo C.A."/>
            <person name="Kistler H.C."/>
            <person name="Rep M."/>
        </authorList>
    </citation>
    <scope>GENOME REANNOTATION</scope>
    <source>
        <strain evidence="4">ATCC MYA-4620 / CBS 123657 / FGSC 9075 / NRRL 31084 / PH-1</strain>
        <strain evidence="3">PH-1 / ATCC MYA-4620 / FGSC 9075 / NRRL 31084</strain>
    </source>
</reference>
<reference evidence="3" key="4">
    <citation type="submission" date="2017-01" db="UniProtKB">
        <authorList>
            <consortium name="EnsemblFungi"/>
        </authorList>
    </citation>
    <scope>IDENTIFICATION</scope>
    <source>
        <strain evidence="3">PH-1 / ATCC MYA-4620 / FGSC 9075 / NRRL 31084</strain>
    </source>
</reference>
<accession>A0A098DUY1</accession>
<name>A0A098DUY1_GIBZE</name>
<dbReference type="AlphaFoldDB" id="A0A098DUY1"/>
<protein>
    <submittedName>
        <fullName evidence="2">Chromosome 4, complete genome</fullName>
    </submittedName>
</protein>
<feature type="region of interest" description="Disordered" evidence="1">
    <location>
        <begin position="1"/>
        <end position="52"/>
    </location>
</feature>
<evidence type="ECO:0000313" key="2">
    <source>
        <dbReference type="EMBL" id="CEF85154.1"/>
    </source>
</evidence>
<dbReference type="Proteomes" id="UP000070720">
    <property type="component" value="Chromosome 4"/>
</dbReference>
<accession>A0A0E0SFE1</accession>
<evidence type="ECO:0000313" key="3">
    <source>
        <dbReference type="EnsemblFungi" id="CEF85154"/>
    </source>
</evidence>
<keyword evidence="4" id="KW-1185">Reference proteome</keyword>
<dbReference type="VEuPathDB" id="FungiDB:FGRAMPH1_01G24189"/>
<sequence>MYQNESKKKRHSDIARVDAPTSPWKMAPTPAGRSCIAQHPWPQAGFPNGVVH</sequence>